<evidence type="ECO:0000313" key="1">
    <source>
        <dbReference type="EMBL" id="KQL54216.1"/>
    </source>
</evidence>
<dbReference type="EMBL" id="LJJC01000004">
    <property type="protein sequence ID" value="KQL54216.1"/>
    <property type="molecule type" value="Genomic_DNA"/>
</dbReference>
<protein>
    <submittedName>
        <fullName evidence="1">Uncharacterized protein</fullName>
    </submittedName>
</protein>
<evidence type="ECO:0000313" key="2">
    <source>
        <dbReference type="Proteomes" id="UP000051888"/>
    </source>
</evidence>
<sequence length="127" mass="13909">MSLVYSTGPLENQIDASAAKSSTTVYTKVLNNHKHTTITAKIEVFRLDGTKTLIDTATLTISPNSSGFHVSDVSNAFEFEVQIKISPSRDINDVLIGVFGKDAAGNLNPSHRLVHKELTRIRKLTIE</sequence>
<keyword evidence="2" id="KW-1185">Reference proteome</keyword>
<dbReference type="PATRIC" id="fig|157838.3.peg.2747"/>
<dbReference type="AlphaFoldDB" id="A0A0Q3TJR0"/>
<dbReference type="RefSeq" id="WP_055739978.1">
    <property type="nucleotide sequence ID" value="NZ_JAAIWL010000025.1"/>
</dbReference>
<name>A0A0Q3TJR0_9BACI</name>
<dbReference type="Proteomes" id="UP000051888">
    <property type="component" value="Unassembled WGS sequence"/>
</dbReference>
<proteinExistence type="predicted"/>
<reference evidence="1 2" key="1">
    <citation type="submission" date="2015-09" db="EMBL/GenBank/DDBJ databases">
        <title>Genome sequencing project for genomic taxonomy and phylogenomics of Bacillus-like bacteria.</title>
        <authorList>
            <person name="Liu B."/>
            <person name="Wang J."/>
            <person name="Zhu Y."/>
            <person name="Liu G."/>
            <person name="Chen Q."/>
            <person name="Chen Z."/>
            <person name="Lan J."/>
            <person name="Che J."/>
            <person name="Ge C."/>
            <person name="Shi H."/>
            <person name="Pan Z."/>
            <person name="Liu X."/>
        </authorList>
    </citation>
    <scope>NUCLEOTIDE SEQUENCE [LARGE SCALE GENOMIC DNA]</scope>
    <source>
        <strain evidence="1 2">LMG 18435</strain>
    </source>
</reference>
<gene>
    <name evidence="1" type="ORF">AN964_12410</name>
</gene>
<organism evidence="1 2">
    <name type="scientific">Heyndrickxia shackletonii</name>
    <dbReference type="NCBI Taxonomy" id="157838"/>
    <lineage>
        <taxon>Bacteria</taxon>
        <taxon>Bacillati</taxon>
        <taxon>Bacillota</taxon>
        <taxon>Bacilli</taxon>
        <taxon>Bacillales</taxon>
        <taxon>Bacillaceae</taxon>
        <taxon>Heyndrickxia</taxon>
    </lineage>
</organism>
<comment type="caution">
    <text evidence="1">The sequence shown here is derived from an EMBL/GenBank/DDBJ whole genome shotgun (WGS) entry which is preliminary data.</text>
</comment>
<accession>A0A0Q3TJR0</accession>
<dbReference type="OrthoDB" id="2613434at2"/>